<reference evidence="4" key="1">
    <citation type="submission" date="2015-11" db="EMBL/GenBank/DDBJ databases">
        <authorList>
            <person name="Blom J."/>
        </authorList>
    </citation>
    <scope>NUCLEOTIDE SEQUENCE [LARGE SCALE GENOMIC DNA]</scope>
</reference>
<dbReference type="RefSeq" id="WP_067430607.1">
    <property type="nucleotide sequence ID" value="NZ_LN907827.1"/>
</dbReference>
<evidence type="ECO:0000313" key="4">
    <source>
        <dbReference type="Proteomes" id="UP000059419"/>
    </source>
</evidence>
<evidence type="ECO:0000313" key="3">
    <source>
        <dbReference type="EMBL" id="CUU24037.1"/>
    </source>
</evidence>
<evidence type="ECO:0000259" key="2">
    <source>
        <dbReference type="Pfam" id="PF00248"/>
    </source>
</evidence>
<dbReference type="AlphaFoldDB" id="A0A0U5L4R2"/>
<proteinExistence type="predicted"/>
<dbReference type="SUPFAM" id="SSF51430">
    <property type="entry name" value="NAD(P)-linked oxidoreductase"/>
    <property type="match status" value="1"/>
</dbReference>
<dbReference type="KEGG" id="ege:EM595_1803"/>
<protein>
    <recommendedName>
        <fullName evidence="2">NADP-dependent oxidoreductase domain-containing protein</fullName>
    </recommendedName>
</protein>
<evidence type="ECO:0000256" key="1">
    <source>
        <dbReference type="ARBA" id="ARBA00023002"/>
    </source>
</evidence>
<dbReference type="GO" id="GO:0005737">
    <property type="term" value="C:cytoplasm"/>
    <property type="evidence" value="ECO:0007669"/>
    <property type="project" value="TreeGrafter"/>
</dbReference>
<dbReference type="PANTHER" id="PTHR43625:SF40">
    <property type="entry name" value="ALDO-KETO REDUCTASE YAKC [NADP(+)]"/>
    <property type="match status" value="1"/>
</dbReference>
<dbReference type="PANTHER" id="PTHR43625">
    <property type="entry name" value="AFLATOXIN B1 ALDEHYDE REDUCTASE"/>
    <property type="match status" value="1"/>
</dbReference>
<name>A0A0U5L4R2_9GAMM</name>
<dbReference type="PATRIC" id="fig|1619313.3.peg.1872"/>
<dbReference type="Pfam" id="PF00248">
    <property type="entry name" value="Aldo_ket_red"/>
    <property type="match status" value="1"/>
</dbReference>
<accession>A0A0U5L4R2</accession>
<sequence>MKTYSLANTHRAIELPAIGFGAMGISEFYGETDQASAQAAVSHALQHGISHFDTADSYAFGDNERWLRQALALDNDDLRASRIIGSKAALVRDASHPERRDICIAPGWLRGQLQRSLENLGTGYLDIFTVHRLPSAASEAELLTLADHLNRWRDEGLMHAVGISEPSLAQLRLLHAHCPLSVVQSEYSLLERSVERNGILDFCRAEGIRFIAYSPLSRGLLSDGFHPDSLTETDFRRGLPRFSGDNFAHNNRLLTALRQLAAEKQLSLSTFALAWLLAQQVAVIPGMRKPQRVDDALAALAVSFTSEELAAIEAIAPPDAARGERYSRAASEVYGFSGSQR</sequence>
<dbReference type="Proteomes" id="UP000059419">
    <property type="component" value="Chromosome 1"/>
</dbReference>
<keyword evidence="1" id="KW-0560">Oxidoreductase</keyword>
<dbReference type="EMBL" id="LN907827">
    <property type="protein sequence ID" value="CUU24037.1"/>
    <property type="molecule type" value="Genomic_DNA"/>
</dbReference>
<dbReference type="STRING" id="1619313.EM595_1803"/>
<dbReference type="InterPro" id="IPR023210">
    <property type="entry name" value="NADP_OxRdtase_dom"/>
</dbReference>
<dbReference type="OrthoDB" id="9772407at2"/>
<gene>
    <name evidence="3" type="ORF">EM595_1803</name>
</gene>
<feature type="domain" description="NADP-dependent oxidoreductase" evidence="2">
    <location>
        <begin position="17"/>
        <end position="315"/>
    </location>
</feature>
<dbReference type="InterPro" id="IPR050791">
    <property type="entry name" value="Aldo-Keto_reductase"/>
</dbReference>
<organism evidence="3 4">
    <name type="scientific">Duffyella gerundensis</name>
    <dbReference type="NCBI Taxonomy" id="1619313"/>
    <lineage>
        <taxon>Bacteria</taxon>
        <taxon>Pseudomonadati</taxon>
        <taxon>Pseudomonadota</taxon>
        <taxon>Gammaproteobacteria</taxon>
        <taxon>Enterobacterales</taxon>
        <taxon>Erwiniaceae</taxon>
        <taxon>Duffyella</taxon>
    </lineage>
</organism>
<keyword evidence="4" id="KW-1185">Reference proteome</keyword>
<dbReference type="Gene3D" id="3.20.20.100">
    <property type="entry name" value="NADP-dependent oxidoreductase domain"/>
    <property type="match status" value="1"/>
</dbReference>
<dbReference type="InterPro" id="IPR036812">
    <property type="entry name" value="NAD(P)_OxRdtase_dom_sf"/>
</dbReference>
<dbReference type="GO" id="GO:0016491">
    <property type="term" value="F:oxidoreductase activity"/>
    <property type="evidence" value="ECO:0007669"/>
    <property type="project" value="UniProtKB-KW"/>
</dbReference>